<evidence type="ECO:0000256" key="6">
    <source>
        <dbReference type="ARBA" id="ARBA00023136"/>
    </source>
</evidence>
<feature type="transmembrane region" description="Helical" evidence="7">
    <location>
        <begin position="165"/>
        <end position="190"/>
    </location>
</feature>
<keyword evidence="4 7" id="KW-0812">Transmembrane</keyword>
<evidence type="ECO:0000256" key="5">
    <source>
        <dbReference type="ARBA" id="ARBA00022989"/>
    </source>
</evidence>
<dbReference type="InterPro" id="IPR005829">
    <property type="entry name" value="Sugar_transporter_CS"/>
</dbReference>
<evidence type="ECO:0000259" key="8">
    <source>
        <dbReference type="PROSITE" id="PS50850"/>
    </source>
</evidence>
<keyword evidence="6 7" id="KW-0472">Membrane</keyword>
<dbReference type="AlphaFoldDB" id="A0A0M8PCY7"/>
<dbReference type="CDD" id="cd17369">
    <property type="entry name" value="MFS_ShiA_like"/>
    <property type="match status" value="1"/>
</dbReference>
<dbReference type="PROSITE" id="PS50850">
    <property type="entry name" value="MFS"/>
    <property type="match status" value="1"/>
</dbReference>
<dbReference type="PROSITE" id="PS00216">
    <property type="entry name" value="SUGAR_TRANSPORT_1"/>
    <property type="match status" value="1"/>
</dbReference>
<feature type="transmembrane region" description="Helical" evidence="7">
    <location>
        <begin position="287"/>
        <end position="306"/>
    </location>
</feature>
<feature type="transmembrane region" description="Helical" evidence="7">
    <location>
        <begin position="380"/>
        <end position="404"/>
    </location>
</feature>
<keyword evidence="5 7" id="KW-1133">Transmembrane helix</keyword>
<dbReference type="PANTHER" id="PTHR43045:SF1">
    <property type="entry name" value="SHIKIMATE TRANSPORTER"/>
    <property type="match status" value="1"/>
</dbReference>
<reference evidence="10" key="2">
    <citation type="submission" date="2015-01" db="EMBL/GenBank/DDBJ databases">
        <title>Draft genome sequence of potential hydrocarbon metabolising strain of Rhodococcus rhodochrous.</title>
        <authorList>
            <person name="Aggarwal R.K."/>
            <person name="Dawar C."/>
        </authorList>
    </citation>
    <scope>NUCLEOTIDE SEQUENCE [LARGE SCALE GENOMIC DNA]</scope>
    <source>
        <strain evidence="10">KG-21</strain>
    </source>
</reference>
<name>A0A0M8PCY7_RHORH</name>
<feature type="transmembrane region" description="Helical" evidence="7">
    <location>
        <begin position="253"/>
        <end position="275"/>
    </location>
</feature>
<feature type="transmembrane region" description="Helical" evidence="7">
    <location>
        <begin position="410"/>
        <end position="430"/>
    </location>
</feature>
<feature type="transmembrane region" description="Helical" evidence="7">
    <location>
        <begin position="196"/>
        <end position="218"/>
    </location>
</feature>
<evidence type="ECO:0000313" key="9">
    <source>
        <dbReference type="EMBL" id="KOS53866.1"/>
    </source>
</evidence>
<dbReference type="Pfam" id="PF07690">
    <property type="entry name" value="MFS_1"/>
    <property type="match status" value="1"/>
</dbReference>
<accession>A0A0M8PCY7</accession>
<evidence type="ECO:0000256" key="1">
    <source>
        <dbReference type="ARBA" id="ARBA00004651"/>
    </source>
</evidence>
<dbReference type="RefSeq" id="WP_003935484.1">
    <property type="nucleotide sequence ID" value="NZ_AZYO01000089.1"/>
</dbReference>
<dbReference type="SUPFAM" id="SSF103473">
    <property type="entry name" value="MFS general substrate transporter"/>
    <property type="match status" value="1"/>
</dbReference>
<comment type="subcellular location">
    <subcellularLocation>
        <location evidence="1">Cell membrane</location>
        <topology evidence="1">Multi-pass membrane protein</topology>
    </subcellularLocation>
</comment>
<dbReference type="Proteomes" id="UP000037712">
    <property type="component" value="Unassembled WGS sequence"/>
</dbReference>
<feature type="transmembrane region" description="Helical" evidence="7">
    <location>
        <begin position="124"/>
        <end position="144"/>
    </location>
</feature>
<dbReference type="GO" id="GO:0022857">
    <property type="term" value="F:transmembrane transporter activity"/>
    <property type="evidence" value="ECO:0007669"/>
    <property type="project" value="InterPro"/>
</dbReference>
<keyword evidence="3" id="KW-1003">Cell membrane</keyword>
<dbReference type="Gene3D" id="1.20.1250.20">
    <property type="entry name" value="MFS general substrate transporter like domains"/>
    <property type="match status" value="2"/>
</dbReference>
<evidence type="ECO:0000313" key="10">
    <source>
        <dbReference type="Proteomes" id="UP000037712"/>
    </source>
</evidence>
<dbReference type="PATRIC" id="fig|1441923.3.peg.5028"/>
<evidence type="ECO:0000256" key="4">
    <source>
        <dbReference type="ARBA" id="ARBA00022692"/>
    </source>
</evidence>
<keyword evidence="2" id="KW-0813">Transport</keyword>
<dbReference type="EMBL" id="AZYO01000089">
    <property type="protein sequence ID" value="KOS53866.1"/>
    <property type="molecule type" value="Genomic_DNA"/>
</dbReference>
<feature type="transmembrane region" description="Helical" evidence="7">
    <location>
        <begin position="343"/>
        <end position="368"/>
    </location>
</feature>
<dbReference type="InterPro" id="IPR011701">
    <property type="entry name" value="MFS"/>
</dbReference>
<feature type="transmembrane region" description="Helical" evidence="7">
    <location>
        <begin position="100"/>
        <end position="118"/>
    </location>
</feature>
<dbReference type="InterPro" id="IPR005828">
    <property type="entry name" value="MFS_sugar_transport-like"/>
</dbReference>
<feature type="domain" description="Major facilitator superfamily (MFS) profile" evidence="8">
    <location>
        <begin position="27"/>
        <end position="432"/>
    </location>
</feature>
<proteinExistence type="predicted"/>
<sequence>MTTTTPPEQATTTLRDDSLNTTQMRRILASSFLGSAIEFYDFLLYATAAALVFGTVFFADLGPGLAAFASFGTLAAGYVARPLGGALFGHFGDRMGRKTVLVVSMLTMGVATTLIGLLPTTAQIGIAAPILLIVLRVVQGIAVGGEWGGAVLMALEHAPARKRGFAASFANLGGPAGALLATLAVAAVTLLPDDQFLAWGWRIPFLLSIVLVMVGMMVRLKVAETPLFQSLEQKAVSKKTPLLEVLTGYPRSLILALIAGTSVYTIQGLVTVWGVSHVVEMGADKTGVLNAKAIGAVTILVTTVIGARLSDRFGRRPVMLAGTVAAAVFAYPILLLIDSGTVWGFALAAITAQAVQGIIFGPFGAFVAELFPTRIRYTGASLAFQSATTFGAGFTPAVAAGLMVLAGGNIMLVGVVWVLAFVVAAGAILMSREGRDRNLADEA</sequence>
<evidence type="ECO:0000256" key="7">
    <source>
        <dbReference type="SAM" id="Phobius"/>
    </source>
</evidence>
<dbReference type="PANTHER" id="PTHR43045">
    <property type="entry name" value="SHIKIMATE TRANSPORTER"/>
    <property type="match status" value="1"/>
</dbReference>
<gene>
    <name evidence="9" type="ORF">Z051_23120</name>
</gene>
<feature type="transmembrane region" description="Helical" evidence="7">
    <location>
        <begin position="318"/>
        <end position="337"/>
    </location>
</feature>
<organism evidence="9 10">
    <name type="scientific">Rhodococcus rhodochrous KG-21</name>
    <dbReference type="NCBI Taxonomy" id="1441923"/>
    <lineage>
        <taxon>Bacteria</taxon>
        <taxon>Bacillati</taxon>
        <taxon>Actinomycetota</taxon>
        <taxon>Actinomycetes</taxon>
        <taxon>Mycobacteriales</taxon>
        <taxon>Nocardiaceae</taxon>
        <taxon>Rhodococcus</taxon>
    </lineage>
</organism>
<feature type="transmembrane region" description="Helical" evidence="7">
    <location>
        <begin position="65"/>
        <end position="88"/>
    </location>
</feature>
<comment type="caution">
    <text evidence="9">The sequence shown here is derived from an EMBL/GenBank/DDBJ whole genome shotgun (WGS) entry which is preliminary data.</text>
</comment>
<dbReference type="InterPro" id="IPR036259">
    <property type="entry name" value="MFS_trans_sf"/>
</dbReference>
<dbReference type="Pfam" id="PF00083">
    <property type="entry name" value="Sugar_tr"/>
    <property type="match status" value="1"/>
</dbReference>
<dbReference type="GO" id="GO:0005886">
    <property type="term" value="C:plasma membrane"/>
    <property type="evidence" value="ECO:0007669"/>
    <property type="project" value="UniProtKB-SubCell"/>
</dbReference>
<protein>
    <submittedName>
        <fullName evidence="9">MFS transporter</fullName>
    </submittedName>
</protein>
<evidence type="ECO:0000256" key="2">
    <source>
        <dbReference type="ARBA" id="ARBA00022448"/>
    </source>
</evidence>
<dbReference type="InterPro" id="IPR020846">
    <property type="entry name" value="MFS_dom"/>
</dbReference>
<reference evidence="9 10" key="1">
    <citation type="journal article" date="2015" name="Genome Announc.">
        <title>Draft Genome Sequence of Rhodococcus rhodochrous Strain KG-21, a Soil Isolate from Oil Fields of Krishna-Godavari Basin, India.</title>
        <authorList>
            <person name="Dawar C."/>
            <person name="Aggarwal R.K."/>
        </authorList>
    </citation>
    <scope>NUCLEOTIDE SEQUENCE [LARGE SCALE GENOMIC DNA]</scope>
    <source>
        <strain evidence="9 10">KG-21</strain>
    </source>
</reference>
<feature type="transmembrane region" description="Helical" evidence="7">
    <location>
        <begin position="42"/>
        <end position="59"/>
    </location>
</feature>
<evidence type="ECO:0000256" key="3">
    <source>
        <dbReference type="ARBA" id="ARBA00022475"/>
    </source>
</evidence>